<name>R7G9N1_9FIRM</name>
<feature type="transmembrane region" description="Helical" evidence="1">
    <location>
        <begin position="244"/>
        <end position="259"/>
    </location>
</feature>
<feature type="domain" description="Glycosyltransferase RgtA/B/C/D-like" evidence="2">
    <location>
        <begin position="160"/>
        <end position="288"/>
    </location>
</feature>
<feature type="transmembrane region" description="Helical" evidence="1">
    <location>
        <begin position="220"/>
        <end position="237"/>
    </location>
</feature>
<keyword evidence="1" id="KW-0472">Membrane</keyword>
<feature type="transmembrane region" description="Helical" evidence="1">
    <location>
        <begin position="196"/>
        <end position="214"/>
    </location>
</feature>
<feature type="transmembrane region" description="Helical" evidence="1">
    <location>
        <begin position="480"/>
        <end position="500"/>
    </location>
</feature>
<dbReference type="Pfam" id="PF13231">
    <property type="entry name" value="PMT_2"/>
    <property type="match status" value="1"/>
</dbReference>
<keyword evidence="1" id="KW-0812">Transmembrane</keyword>
<evidence type="ECO:0000313" key="4">
    <source>
        <dbReference type="Proteomes" id="UP000018093"/>
    </source>
</evidence>
<organism evidence="3 4">
    <name type="scientific">Amedibacillus dolichus CAG:375</name>
    <dbReference type="NCBI Taxonomy" id="1263076"/>
    <lineage>
        <taxon>Bacteria</taxon>
        <taxon>Bacillati</taxon>
        <taxon>Bacillota</taxon>
        <taxon>Erysipelotrichia</taxon>
        <taxon>Erysipelotrichales</taxon>
        <taxon>Erysipelotrichaceae</taxon>
        <taxon>Amedibacillus</taxon>
    </lineage>
</organism>
<proteinExistence type="predicted"/>
<reference evidence="3" key="1">
    <citation type="submission" date="2012-11" db="EMBL/GenBank/DDBJ databases">
        <title>Dependencies among metagenomic species, viruses, plasmids and units of genetic variation.</title>
        <authorList>
            <person name="Nielsen H.B."/>
            <person name="Almeida M."/>
            <person name="Juncker A.S."/>
            <person name="Rasmussen S."/>
            <person name="Li J."/>
            <person name="Sunagawa S."/>
            <person name="Plichta D."/>
            <person name="Gautier L."/>
            <person name="Le Chatelier E."/>
            <person name="Peletier E."/>
            <person name="Bonde I."/>
            <person name="Nielsen T."/>
            <person name="Manichanh C."/>
            <person name="Arumugam M."/>
            <person name="Batto J."/>
            <person name="Santos M.B.Q.D."/>
            <person name="Blom N."/>
            <person name="Borruel N."/>
            <person name="Burgdorf K.S."/>
            <person name="Boumezbeur F."/>
            <person name="Casellas F."/>
            <person name="Dore J."/>
            <person name="Guarner F."/>
            <person name="Hansen T."/>
            <person name="Hildebrand F."/>
            <person name="Kaas R.S."/>
            <person name="Kennedy S."/>
            <person name="Kristiansen K."/>
            <person name="Kultima J.R."/>
            <person name="Leonard P."/>
            <person name="Levenez F."/>
            <person name="Lund O."/>
            <person name="Moumen B."/>
            <person name="Le Paslier D."/>
            <person name="Pons N."/>
            <person name="Pedersen O."/>
            <person name="Prifti E."/>
            <person name="Qin J."/>
            <person name="Raes J."/>
            <person name="Tap J."/>
            <person name="Tims S."/>
            <person name="Ussery D.W."/>
            <person name="Yamada T."/>
            <person name="MetaHit consortium"/>
            <person name="Renault P."/>
            <person name="Sicheritz-Ponten T."/>
            <person name="Bork P."/>
            <person name="Wang J."/>
            <person name="Brunak S."/>
            <person name="Ehrlich S.D."/>
        </authorList>
    </citation>
    <scope>NUCLEOTIDE SEQUENCE [LARGE SCALE GENOMIC DNA]</scope>
</reference>
<accession>R7G9N1</accession>
<feature type="transmembrane region" description="Helical" evidence="1">
    <location>
        <begin position="428"/>
        <end position="446"/>
    </location>
</feature>
<feature type="transmembrane region" description="Helical" evidence="1">
    <location>
        <begin position="458"/>
        <end position="474"/>
    </location>
</feature>
<sequence>MTAKQKGIMDKMGIDKIKKILYILFHILFSITFTGVFFIVIKHQESSTDRILMLLSTGFFMLLILFLYWFIIKSRCCFPINKKTIGILFAIFFCIQLGLGMLLMVKPSWDFGHVFDEAVALTKNNSWEISNIRYFLRYPNNQFYLLTLTCLYKLLSIFHIGNYIAAGILTNIVLTDISLVILCLAVKKLWGKKNAVFALLLSFLCPAYITYLPIFYTDTFPLPLMNTILLLYIVILKETDRKKLLGYGILLGFSVFLGFELKATVVIVLIAAILHVFFVSGIKKTAVIAVSCLAFFGSIKIYDYAFESSKMLDDSLYDTYNYPYTHWVMMGLRNPGGYNVHDYKFTKSFPTRQAKTDANIAQIKSRIAEMGFSGMLDHLGQKIHYTWGDGAFFSQKLLERKPLTQGVVREIVTEHGAYFSVYQIIVNGIQYAIILLLSISGLAGIYKIKHDGEMDFISFIRLSVFGLFVFLLIWESKSKYLVNFLPFIYFVAIDGVRFIFDKKEGIKHDTTRNRNSLLQRRSGIQGYPCTVKRTDA</sequence>
<evidence type="ECO:0000256" key="1">
    <source>
        <dbReference type="SAM" id="Phobius"/>
    </source>
</evidence>
<dbReference type="AlphaFoldDB" id="R7G9N1"/>
<comment type="caution">
    <text evidence="3">The sequence shown here is derived from an EMBL/GenBank/DDBJ whole genome shotgun (WGS) entry which is preliminary data.</text>
</comment>
<protein>
    <submittedName>
        <fullName evidence="3">Putative membrane protein</fullName>
    </submittedName>
</protein>
<keyword evidence="1" id="KW-1133">Transmembrane helix</keyword>
<dbReference type="Proteomes" id="UP000018093">
    <property type="component" value="Unassembled WGS sequence"/>
</dbReference>
<evidence type="ECO:0000313" key="3">
    <source>
        <dbReference type="EMBL" id="CDE23498.1"/>
    </source>
</evidence>
<feature type="transmembrane region" description="Helical" evidence="1">
    <location>
        <begin position="287"/>
        <end position="306"/>
    </location>
</feature>
<dbReference type="InterPro" id="IPR038731">
    <property type="entry name" value="RgtA/B/C-like"/>
</dbReference>
<feature type="transmembrane region" description="Helical" evidence="1">
    <location>
        <begin position="20"/>
        <end position="41"/>
    </location>
</feature>
<evidence type="ECO:0000259" key="2">
    <source>
        <dbReference type="Pfam" id="PF13231"/>
    </source>
</evidence>
<feature type="transmembrane region" description="Helical" evidence="1">
    <location>
        <begin position="163"/>
        <end position="184"/>
    </location>
</feature>
<feature type="transmembrane region" description="Helical" evidence="1">
    <location>
        <begin position="84"/>
        <end position="105"/>
    </location>
</feature>
<dbReference type="EMBL" id="CBIN010000262">
    <property type="protein sequence ID" value="CDE23498.1"/>
    <property type="molecule type" value="Genomic_DNA"/>
</dbReference>
<feature type="transmembrane region" description="Helical" evidence="1">
    <location>
        <begin position="53"/>
        <end position="72"/>
    </location>
</feature>
<gene>
    <name evidence="3" type="ORF">BN631_01914</name>
</gene>